<dbReference type="PANTHER" id="PTHR42687">
    <property type="entry name" value="L-THREONINE 3-DEHYDROGENASE"/>
    <property type="match status" value="1"/>
</dbReference>
<gene>
    <name evidence="3" type="ORF">T190115A13A_150021</name>
</gene>
<evidence type="ECO:0000259" key="2">
    <source>
        <dbReference type="Pfam" id="PF01370"/>
    </source>
</evidence>
<dbReference type="RefSeq" id="WP_348737245.1">
    <property type="nucleotide sequence ID" value="NZ_CAXJRC010000006.1"/>
</dbReference>
<comment type="caution">
    <text evidence="3">The sequence shown here is derived from an EMBL/GenBank/DDBJ whole genome shotgun (WGS) entry which is preliminary data.</text>
</comment>
<dbReference type="EMBL" id="CAXJRC010000006">
    <property type="protein sequence ID" value="CAL2105390.1"/>
    <property type="molecule type" value="Genomic_DNA"/>
</dbReference>
<proteinExistence type="inferred from homology"/>
<dbReference type="PANTHER" id="PTHR42687:SF1">
    <property type="entry name" value="L-THREONINE 3-DEHYDROGENASE, MITOCHONDRIAL"/>
    <property type="match status" value="1"/>
</dbReference>
<protein>
    <submittedName>
        <fullName evidence="3">Uncharacterized epimerase/dehydratase SAOUHSC_00535</fullName>
    </submittedName>
</protein>
<dbReference type="Gene3D" id="3.40.50.720">
    <property type="entry name" value="NAD(P)-binding Rossmann-like Domain"/>
    <property type="match status" value="1"/>
</dbReference>
<organism evidence="3 4">
    <name type="scientific">Tenacibaculum vairaonense</name>
    <dbReference type="NCBI Taxonomy" id="3137860"/>
    <lineage>
        <taxon>Bacteria</taxon>
        <taxon>Pseudomonadati</taxon>
        <taxon>Bacteroidota</taxon>
        <taxon>Flavobacteriia</taxon>
        <taxon>Flavobacteriales</taxon>
        <taxon>Flavobacteriaceae</taxon>
        <taxon>Tenacibaculum</taxon>
    </lineage>
</organism>
<comment type="similarity">
    <text evidence="1">Belongs to the NAD(P)-dependent epimerase/dehydratase family.</text>
</comment>
<evidence type="ECO:0000313" key="3">
    <source>
        <dbReference type="EMBL" id="CAL2105390.1"/>
    </source>
</evidence>
<evidence type="ECO:0000313" key="4">
    <source>
        <dbReference type="Proteomes" id="UP001497602"/>
    </source>
</evidence>
<dbReference type="InterPro" id="IPR001509">
    <property type="entry name" value="Epimerase_deHydtase"/>
</dbReference>
<evidence type="ECO:0000256" key="1">
    <source>
        <dbReference type="ARBA" id="ARBA00007637"/>
    </source>
</evidence>
<dbReference type="Proteomes" id="UP001497602">
    <property type="component" value="Unassembled WGS sequence"/>
</dbReference>
<dbReference type="Pfam" id="PF01370">
    <property type="entry name" value="Epimerase"/>
    <property type="match status" value="1"/>
</dbReference>
<accession>A0ABP1FA21</accession>
<dbReference type="SUPFAM" id="SSF51735">
    <property type="entry name" value="NAD(P)-binding Rossmann-fold domains"/>
    <property type="match status" value="1"/>
</dbReference>
<name>A0ABP1FA21_9FLAO</name>
<feature type="domain" description="NAD-dependent epimerase/dehydratase" evidence="2">
    <location>
        <begin position="6"/>
        <end position="239"/>
    </location>
</feature>
<reference evidence="3 4" key="1">
    <citation type="submission" date="2024-05" db="EMBL/GenBank/DDBJ databases">
        <authorList>
            <person name="Duchaud E."/>
        </authorList>
    </citation>
    <scope>NUCLEOTIDE SEQUENCE [LARGE SCALE GENOMIC DNA]</scope>
    <source>
        <strain evidence="3">Ena-SAMPLE-TAB-13-05-2024-13:56:06:370-140305</strain>
    </source>
</reference>
<dbReference type="InterPro" id="IPR036291">
    <property type="entry name" value="NAD(P)-bd_dom_sf"/>
</dbReference>
<dbReference type="InterPro" id="IPR051225">
    <property type="entry name" value="NAD(P)_epim/dehydratase"/>
</dbReference>
<keyword evidence="4" id="KW-1185">Reference proteome</keyword>
<sequence>MIREKILITGASGQLGSVLTDSLQEKWGVDNVIATDLRENSEFTGRFETLDATDYDAIVDLISENKITQIYHLAAILSANGEKAPLQTWDINMKTLFNVLEASRLHNIKKVFFPSSIAVFGPNVESNNTPQFSNLTPTTVYGISKGAGENWANYYFKKYGLDVRSLRYPGVIGYQSLPGGGTTDYAVDIYHKAVKEESFECFINESTELPMIFMDDAIRATIELMDAPSENIKIRTSYNLAGMSFTPEQIFNSIKKIYPDFTISYKPDFRQHIASSWPGSIDDSDARNDWNWKPKFDLDSMTQIMIEKLKVHYHSLTI</sequence>